<dbReference type="NCBIfam" id="NF010041">
    <property type="entry name" value="PRK13517.1-1"/>
    <property type="match status" value="1"/>
</dbReference>
<comment type="similarity">
    <text evidence="5">Belongs to the glutamate--cysteine ligase type 2 family. YbdK subfamily.</text>
</comment>
<dbReference type="Proteomes" id="UP000521922">
    <property type="component" value="Unassembled WGS sequence"/>
</dbReference>
<dbReference type="GO" id="GO:0005524">
    <property type="term" value="F:ATP binding"/>
    <property type="evidence" value="ECO:0007669"/>
    <property type="project" value="UniProtKB-KW"/>
</dbReference>
<dbReference type="SUPFAM" id="SSF55931">
    <property type="entry name" value="Glutamine synthetase/guanido kinase"/>
    <property type="match status" value="1"/>
</dbReference>
<dbReference type="InterPro" id="IPR011793">
    <property type="entry name" value="YbdK"/>
</dbReference>
<reference evidence="7 8" key="1">
    <citation type="submission" date="2020-07" db="EMBL/GenBank/DDBJ databases">
        <title>Sequencing the genomes of 1000 actinobacteria strains.</title>
        <authorList>
            <person name="Klenk H.-P."/>
        </authorList>
    </citation>
    <scope>NUCLEOTIDE SEQUENCE [LARGE SCALE GENOMIC DNA]</scope>
    <source>
        <strain evidence="7 8">DSM 7487</strain>
    </source>
</reference>
<comment type="catalytic activity">
    <reaction evidence="4 5">
        <text>L-cysteine + L-glutamate + ATP = gamma-L-glutamyl-L-cysteine + ADP + phosphate + H(+)</text>
        <dbReference type="Rhea" id="RHEA:13285"/>
        <dbReference type="ChEBI" id="CHEBI:15378"/>
        <dbReference type="ChEBI" id="CHEBI:29985"/>
        <dbReference type="ChEBI" id="CHEBI:30616"/>
        <dbReference type="ChEBI" id="CHEBI:35235"/>
        <dbReference type="ChEBI" id="CHEBI:43474"/>
        <dbReference type="ChEBI" id="CHEBI:58173"/>
        <dbReference type="ChEBI" id="CHEBI:456216"/>
        <dbReference type="EC" id="6.3.2.2"/>
    </reaction>
</comment>
<dbReference type="SUPFAM" id="SSF56059">
    <property type="entry name" value="Glutathione synthetase ATP-binding domain-like"/>
    <property type="match status" value="1"/>
</dbReference>
<evidence type="ECO:0000313" key="8">
    <source>
        <dbReference type="Proteomes" id="UP000521922"/>
    </source>
</evidence>
<dbReference type="Gene3D" id="3.30.1490.270">
    <property type="match status" value="1"/>
</dbReference>
<keyword evidence="2 5" id="KW-0547">Nucleotide-binding</keyword>
<dbReference type="InterPro" id="IPR014746">
    <property type="entry name" value="Gln_synth/guanido_kin_cat_dom"/>
</dbReference>
<dbReference type="GO" id="GO:0042398">
    <property type="term" value="P:modified amino acid biosynthetic process"/>
    <property type="evidence" value="ECO:0007669"/>
    <property type="project" value="InterPro"/>
</dbReference>
<comment type="caution">
    <text evidence="7">The sequence shown here is derived from an EMBL/GenBank/DDBJ whole genome shotgun (WGS) entry which is preliminary data.</text>
</comment>
<dbReference type="RefSeq" id="WP_246314181.1">
    <property type="nucleotide sequence ID" value="NZ_BAAAGN010000015.1"/>
</dbReference>
<keyword evidence="3 5" id="KW-0067">ATP-binding</keyword>
<dbReference type="InterPro" id="IPR051680">
    <property type="entry name" value="ATP-dep_Glu-Cys_Ligase-2"/>
</dbReference>
<gene>
    <name evidence="7" type="ORF">BJ968_004320</name>
</gene>
<dbReference type="EC" id="6.3.2.2" evidence="5"/>
<evidence type="ECO:0000313" key="7">
    <source>
        <dbReference type="EMBL" id="NYD24780.1"/>
    </source>
</evidence>
<dbReference type="HAMAP" id="MF_01609">
    <property type="entry name" value="Glu_cys_ligase_2"/>
    <property type="match status" value="1"/>
</dbReference>
<dbReference type="Gene3D" id="3.30.590.20">
    <property type="match status" value="1"/>
</dbReference>
<dbReference type="EMBL" id="JACCBB010000001">
    <property type="protein sequence ID" value="NYD24780.1"/>
    <property type="molecule type" value="Genomic_DNA"/>
</dbReference>
<dbReference type="Pfam" id="PF04107">
    <property type="entry name" value="GCS2"/>
    <property type="match status" value="1"/>
</dbReference>
<comment type="function">
    <text evidence="5">ATP-dependent carboxylate-amine ligase which exhibits weak glutamate--cysteine ligase activity.</text>
</comment>
<feature type="domain" description="Circularly permuted ATP-grasp type 2" evidence="6">
    <location>
        <begin position="450"/>
        <end position="823"/>
    </location>
</feature>
<evidence type="ECO:0000256" key="3">
    <source>
        <dbReference type="ARBA" id="ARBA00022840"/>
    </source>
</evidence>
<evidence type="ECO:0000259" key="6">
    <source>
        <dbReference type="Pfam" id="PF14403"/>
    </source>
</evidence>
<dbReference type="PANTHER" id="PTHR34595">
    <property type="entry name" value="BLR5612 PROTEIN"/>
    <property type="match status" value="1"/>
</dbReference>
<keyword evidence="8" id="KW-1185">Reference proteome</keyword>
<evidence type="ECO:0000256" key="5">
    <source>
        <dbReference type="HAMAP-Rule" id="MF_01609"/>
    </source>
</evidence>
<dbReference type="NCBIfam" id="TIGR02050">
    <property type="entry name" value="gshA_cyan_rel"/>
    <property type="match status" value="1"/>
</dbReference>
<dbReference type="GO" id="GO:0004357">
    <property type="term" value="F:glutamate-cysteine ligase activity"/>
    <property type="evidence" value="ECO:0007669"/>
    <property type="project" value="UniProtKB-EC"/>
</dbReference>
<evidence type="ECO:0000256" key="4">
    <source>
        <dbReference type="ARBA" id="ARBA00048819"/>
    </source>
</evidence>
<accession>A0A7Y9DQ66</accession>
<evidence type="ECO:0000256" key="2">
    <source>
        <dbReference type="ARBA" id="ARBA00022741"/>
    </source>
</evidence>
<dbReference type="Pfam" id="PF14403">
    <property type="entry name" value="CP_ATPgrasp_2"/>
    <property type="match status" value="1"/>
</dbReference>
<dbReference type="InterPro" id="IPR006336">
    <property type="entry name" value="GCS2"/>
</dbReference>
<evidence type="ECO:0000256" key="1">
    <source>
        <dbReference type="ARBA" id="ARBA00022598"/>
    </source>
</evidence>
<protein>
    <recommendedName>
        <fullName evidence="5">Putative glutamate--cysteine ligase 2</fullName>
        <ecNumber evidence="5">6.3.2.2</ecNumber>
    </recommendedName>
    <alternativeName>
        <fullName evidence="5">Gamma-glutamylcysteine synthetase 2</fullName>
        <shortName evidence="5">GCS 2</shortName>
        <shortName evidence="5">Gamma-GCS 2</shortName>
    </alternativeName>
</protein>
<dbReference type="AlphaFoldDB" id="A0A7Y9DQ66"/>
<name>A0A7Y9DQ66_9ACTN</name>
<dbReference type="InterPro" id="IPR025841">
    <property type="entry name" value="CP_ATPgrasp_2"/>
</dbReference>
<organism evidence="7 8">
    <name type="scientific">Kineococcus aurantiacus</name>
    <dbReference type="NCBI Taxonomy" id="37633"/>
    <lineage>
        <taxon>Bacteria</taxon>
        <taxon>Bacillati</taxon>
        <taxon>Actinomycetota</taxon>
        <taxon>Actinomycetes</taxon>
        <taxon>Kineosporiales</taxon>
        <taxon>Kineosporiaceae</taxon>
        <taxon>Kineococcus</taxon>
    </lineage>
</organism>
<dbReference type="PANTHER" id="PTHR34595:SF7">
    <property type="entry name" value="SLL1039 PROTEIN"/>
    <property type="match status" value="1"/>
</dbReference>
<dbReference type="Gene3D" id="3.40.50.11290">
    <property type="match status" value="1"/>
</dbReference>
<proteinExistence type="inferred from homology"/>
<sequence length="854" mass="92118">MGAEMTLGAEEELHLIDLESRQLSARAPQVLSRLDKTSYSAELQRTTVETNTDVVSSLAGLREELLRLRKGLVEAAARDGLGVAAVGTAPRSTFTDFELTATGRYGRMHEQYRLLVDEQLICGTQIHVGVADRDLAVEIMQRIAPTLPVLLALSASSPFWNGQDTGYASIRTTIWQRWPSAGSTGPLESAAQYDRLLDDLIASGVIADRKMAYFDVRPSSHAPTLELRVCDACPLVDDAVLIAGLFRAAARAAELDVLAGRPRPQVPTPLYRAGIWQAARGGLSGDLLDAAGGAPRPVPAPQAVRALLDSVRPQLEEFGDWEDVSELAEAALARGNSADRQRAAFVARGELDDVVRLVVEETHGSAAGEAPGTAALRRYRTRAGDEAVGLNAQPRAAYRDVIEHVRQLGPEGVAAAEADRDAWARERHLAYVVNEPGGSSEKPFHVDLVPRVVLPHEWEQLRAGLVQRARAIEFFLRDVYGAQRILQDGVLPREAVVGAPGWQERATRLPAGAVRAPVMGFDLVRNEYGRWRVLEDNVRNPSGVAFGIAARALMDAVVPDMPRPAELLDPATAFERLRSTLLSRSRPGMRPVLLSSGPASAAWFEHRRLADGAGLLLAGADDLDVVRGRVLHRATGDPVGVLYLRLDVELLDLRDGSGRPIGQEVFDVAAAGGVVLANAPGNGIADDKAMYRSVPEFITYYLRERPLLESVPTYRLSDEGERRAVLERVGELVTKPVDGYGGAGVLIGPYATAAEVAARRQEIASAPANWVAQEVVRLSSVPSWDAQAGTLQPRRVDLRAFVYVTGTGEGECHLADVALTRVAPEGSLVVNSSRGGGAKDTWVLAPKGEDRPRT</sequence>
<keyword evidence="1 5" id="KW-0436">Ligase</keyword>